<evidence type="ECO:0000256" key="1">
    <source>
        <dbReference type="SAM" id="Phobius"/>
    </source>
</evidence>
<reference evidence="3" key="1">
    <citation type="submission" date="2024-04" db="EMBL/GenBank/DDBJ databases">
        <authorList>
            <person name="Shaw F."/>
            <person name="Minotto A."/>
        </authorList>
    </citation>
    <scope>NUCLEOTIDE SEQUENCE [LARGE SCALE GENOMIC DNA]</scope>
</reference>
<keyword evidence="3" id="KW-1185">Reference proteome</keyword>
<keyword evidence="1" id="KW-0472">Membrane</keyword>
<feature type="transmembrane region" description="Helical" evidence="1">
    <location>
        <begin position="123"/>
        <end position="139"/>
    </location>
</feature>
<organism evidence="2 3">
    <name type="scientific">Somion occarium</name>
    <dbReference type="NCBI Taxonomy" id="3059160"/>
    <lineage>
        <taxon>Eukaryota</taxon>
        <taxon>Fungi</taxon>
        <taxon>Dikarya</taxon>
        <taxon>Basidiomycota</taxon>
        <taxon>Agaricomycotina</taxon>
        <taxon>Agaricomycetes</taxon>
        <taxon>Polyporales</taxon>
        <taxon>Cerrenaceae</taxon>
        <taxon>Somion</taxon>
    </lineage>
</organism>
<keyword evidence="1" id="KW-0812">Transmembrane</keyword>
<evidence type="ECO:0000313" key="3">
    <source>
        <dbReference type="Proteomes" id="UP001497453"/>
    </source>
</evidence>
<feature type="transmembrane region" description="Helical" evidence="1">
    <location>
        <begin position="37"/>
        <end position="54"/>
    </location>
</feature>
<protein>
    <submittedName>
        <fullName evidence="2">Uncharacterized protein</fullName>
    </submittedName>
</protein>
<proteinExistence type="predicted"/>
<sequence>MNDRLSRMNNRLCSLIITMSSTAVVWPKKYDAGRKWILLHAVYSIAASTIGALHPDIVMKMNESLLALIEEYTGLPRVPIETPEQQQLLVYASAFSVGIGSIYLLYGGPWWNHGGKVLVEGSFWTRFMYILASLAFCFLTPYGSSLLFSIAAIDFVSIFLLKWAVGLTWANLFHGGAKVVNITRKDL</sequence>
<dbReference type="Proteomes" id="UP001497453">
    <property type="component" value="Chromosome 4"/>
</dbReference>
<accession>A0ABP1DIQ8</accession>
<keyword evidence="1" id="KW-1133">Transmembrane helix</keyword>
<dbReference type="EMBL" id="OZ037947">
    <property type="protein sequence ID" value="CAL1707720.1"/>
    <property type="molecule type" value="Genomic_DNA"/>
</dbReference>
<name>A0ABP1DIQ8_9APHY</name>
<evidence type="ECO:0000313" key="2">
    <source>
        <dbReference type="EMBL" id="CAL1707720.1"/>
    </source>
</evidence>
<gene>
    <name evidence="2" type="ORF">GFSPODELE1_LOCUS6503</name>
</gene>
<feature type="transmembrane region" description="Helical" evidence="1">
    <location>
        <begin position="88"/>
        <end position="111"/>
    </location>
</feature>